<evidence type="ECO:0000313" key="3">
    <source>
        <dbReference type="Proteomes" id="UP001152320"/>
    </source>
</evidence>
<dbReference type="AlphaFoldDB" id="A0A9Q1CG72"/>
<proteinExistence type="predicted"/>
<accession>A0A9Q1CG72</accession>
<evidence type="ECO:0000256" key="1">
    <source>
        <dbReference type="SAM" id="Phobius"/>
    </source>
</evidence>
<keyword evidence="1" id="KW-0812">Transmembrane</keyword>
<gene>
    <name evidence="2" type="ORF">HOLleu_11379</name>
</gene>
<dbReference type="Proteomes" id="UP001152320">
    <property type="component" value="Chromosome 4"/>
</dbReference>
<evidence type="ECO:0000313" key="2">
    <source>
        <dbReference type="EMBL" id="KAJ8044034.1"/>
    </source>
</evidence>
<keyword evidence="1" id="KW-1133">Transmembrane helix</keyword>
<comment type="caution">
    <text evidence="2">The sequence shown here is derived from an EMBL/GenBank/DDBJ whole genome shotgun (WGS) entry which is preliminary data.</text>
</comment>
<reference evidence="2" key="1">
    <citation type="submission" date="2021-10" db="EMBL/GenBank/DDBJ databases">
        <title>Tropical sea cucumber genome reveals ecological adaptation and Cuvierian tubules defense mechanism.</title>
        <authorList>
            <person name="Chen T."/>
        </authorList>
    </citation>
    <scope>NUCLEOTIDE SEQUENCE</scope>
    <source>
        <strain evidence="2">Nanhai2018</strain>
        <tissue evidence="2">Muscle</tissue>
    </source>
</reference>
<organism evidence="2 3">
    <name type="scientific">Holothuria leucospilota</name>
    <name type="common">Black long sea cucumber</name>
    <name type="synonym">Mertensiothuria leucospilota</name>
    <dbReference type="NCBI Taxonomy" id="206669"/>
    <lineage>
        <taxon>Eukaryota</taxon>
        <taxon>Metazoa</taxon>
        <taxon>Echinodermata</taxon>
        <taxon>Eleutherozoa</taxon>
        <taxon>Echinozoa</taxon>
        <taxon>Holothuroidea</taxon>
        <taxon>Aspidochirotacea</taxon>
        <taxon>Aspidochirotida</taxon>
        <taxon>Holothuriidae</taxon>
        <taxon>Holothuria</taxon>
    </lineage>
</organism>
<feature type="transmembrane region" description="Helical" evidence="1">
    <location>
        <begin position="39"/>
        <end position="61"/>
    </location>
</feature>
<keyword evidence="1" id="KW-0472">Membrane</keyword>
<sequence length="73" mass="8785">MRTKYLLRSTMTQEHLEEFMLMSVAKRSWKNLTLKTSLLVWPEALVLLKIYVVVDFILIFFQFSTCCYKMLEN</sequence>
<dbReference type="EMBL" id="JAIZAY010000004">
    <property type="protein sequence ID" value="KAJ8044034.1"/>
    <property type="molecule type" value="Genomic_DNA"/>
</dbReference>
<name>A0A9Q1CG72_HOLLE</name>
<keyword evidence="3" id="KW-1185">Reference proteome</keyword>
<protein>
    <submittedName>
        <fullName evidence="2">Uncharacterized protein</fullName>
    </submittedName>
</protein>